<feature type="compositionally biased region" description="Polar residues" evidence="1">
    <location>
        <begin position="54"/>
        <end position="64"/>
    </location>
</feature>
<dbReference type="GeneID" id="5477900"/>
<dbReference type="Proteomes" id="UP000002173">
    <property type="component" value="Unassembled WGS sequence"/>
</dbReference>
<proteinExistence type="predicted"/>
<dbReference type="AlphaFoldDB" id="A7AT44"/>
<protein>
    <submittedName>
        <fullName evidence="2">Uncharacterized protein</fullName>
    </submittedName>
</protein>
<dbReference type="EMBL" id="AAXT01000003">
    <property type="protein sequence ID" value="EDO06105.1"/>
    <property type="molecule type" value="Genomic_DNA"/>
</dbReference>
<reference evidence="3" key="3">
    <citation type="journal article" date="2021" name="Int. J. Parasitol.">
        <title>Comparative analysis of gene expression between Babesia bovis blood stages and kinetes allowed by improved genome annotation.</title>
        <authorList>
            <person name="Ueti M.W."/>
            <person name="Johnson W.C."/>
            <person name="Kappmeyer L.S."/>
            <person name="Herndon D.R."/>
            <person name="Mousel M.R."/>
            <person name="Reif K.E."/>
            <person name="Taus N.S."/>
            <person name="Ifeonu O.O."/>
            <person name="Silva J.C."/>
            <person name="Suarez C.E."/>
            <person name="Brayton K.A."/>
        </authorList>
    </citation>
    <scope>NUCLEOTIDE SEQUENCE [LARGE SCALE GENOMIC DNA]</scope>
</reference>
<keyword evidence="3" id="KW-1185">Reference proteome</keyword>
<dbReference type="OMA" id="CINYLNN"/>
<feature type="compositionally biased region" description="Basic and acidic residues" evidence="1">
    <location>
        <begin position="258"/>
        <end position="269"/>
    </location>
</feature>
<dbReference type="KEGG" id="bbo:BBOV_II001480"/>
<reference evidence="3" key="2">
    <citation type="journal article" date="2020" name="Data Brief">
        <title>Transcriptome dataset of Babesia bovis life stages within vertebrate and invertebrate hosts.</title>
        <authorList>
            <person name="Ueti M.W."/>
            <person name="Johnson W.C."/>
            <person name="Kappmeyer L.S."/>
            <person name="Herndon D.R."/>
            <person name="Mousel M.R."/>
            <person name="Reif K.E."/>
            <person name="Taus N.S."/>
            <person name="Ifeonu O.O."/>
            <person name="Silva J.C."/>
            <person name="Suarez C.E."/>
            <person name="Brayton K.A."/>
        </authorList>
    </citation>
    <scope>NUCLEOTIDE SEQUENCE [LARGE SCALE GENOMIC DNA]</scope>
</reference>
<feature type="compositionally biased region" description="Basic and acidic residues" evidence="1">
    <location>
        <begin position="226"/>
        <end position="242"/>
    </location>
</feature>
<accession>A7AT44</accession>
<dbReference type="VEuPathDB" id="PiroplasmaDB:BBOV_II001480"/>
<name>A7AT44_BABBO</name>
<dbReference type="InParanoid" id="A7AT44"/>
<evidence type="ECO:0000313" key="2">
    <source>
        <dbReference type="EMBL" id="EDO06105.1"/>
    </source>
</evidence>
<feature type="region of interest" description="Disordered" evidence="1">
    <location>
        <begin position="52"/>
        <end position="72"/>
    </location>
</feature>
<sequence length="444" mass="50578">MKRHYEDPSLDLVGRSAAERRMDRFYNHQRSILRKTGSSSAFDTKAREQKDLPFQSNNLSSPTSAKAVETDSTSRRSVSGILLDLSQRHLRDRKRFSKSLNLLTKLCKGYLDDKDNVEYTEVSLSDFLKVFYITDHIFVSEFSGDVPKDSIDVKEACANFVSSVVDRLLTWDLTPYEKGLLHVLKLDLGYTTSLWYENDSFRFHAILSQLDPYFTNFQSVDTHPSSLKEERAIGNPKPRNDEQYFGDVNESTDQPSESSERAVTTHHDVTSVTIPQNKDGGTLLDTKKLDSNDESQEENADRHSSISSYGENAAIEINTAESPEGGIRGLPDIPSLTELLELQKRAYCRVMQVIYTFFTFPWAKVSIESLFQRVYLQRHLFCGTDQKRITEWQHHIKASKGKSYKGGPIARAIGESTFELKDARDEKLVCVHGSQVWSNRQFGI</sequence>
<dbReference type="RefSeq" id="XP_001609673.1">
    <property type="nucleotide sequence ID" value="XM_001609623.1"/>
</dbReference>
<dbReference type="eggNOG" id="ENOG502SSZW">
    <property type="taxonomic scope" value="Eukaryota"/>
</dbReference>
<comment type="caution">
    <text evidence="2">The sequence shown here is derived from an EMBL/GenBank/DDBJ whole genome shotgun (WGS) entry which is preliminary data.</text>
</comment>
<organism evidence="2 3">
    <name type="scientific">Babesia bovis</name>
    <dbReference type="NCBI Taxonomy" id="5865"/>
    <lineage>
        <taxon>Eukaryota</taxon>
        <taxon>Sar</taxon>
        <taxon>Alveolata</taxon>
        <taxon>Apicomplexa</taxon>
        <taxon>Aconoidasida</taxon>
        <taxon>Piroplasmida</taxon>
        <taxon>Babesiidae</taxon>
        <taxon>Babesia</taxon>
    </lineage>
</organism>
<reference evidence="2 3" key="1">
    <citation type="journal article" date="2007" name="PLoS Pathog.">
        <title>Genome sequence of Babesia bovis and comparative analysis of apicomplexan hemoprotozoa.</title>
        <authorList>
            <person name="Brayton K.A."/>
            <person name="Lau A.O.T."/>
            <person name="Herndon D.R."/>
            <person name="Hannick L."/>
            <person name="Kappmeyer L.S."/>
            <person name="Berens S.J."/>
            <person name="Bidwell S.L."/>
            <person name="Brown W.C."/>
            <person name="Crabtree J."/>
            <person name="Fadrosh D."/>
            <person name="Feldblum T."/>
            <person name="Forberger H.A."/>
            <person name="Haas B.J."/>
            <person name="Howell J.M."/>
            <person name="Khouri H."/>
            <person name="Koo H."/>
            <person name="Mann D.J."/>
            <person name="Norimine J."/>
            <person name="Paulsen I.T."/>
            <person name="Radune D."/>
            <person name="Ren Q."/>
            <person name="Smith R.K. Jr."/>
            <person name="Suarez C.E."/>
            <person name="White O."/>
            <person name="Wortman J.R."/>
            <person name="Knowles D.P. Jr."/>
            <person name="McElwain T.F."/>
            <person name="Nene V.M."/>
        </authorList>
    </citation>
    <scope>NUCLEOTIDE SEQUENCE [LARGE SCALE GENOMIC DNA]</scope>
    <source>
        <strain evidence="2">T2Bo</strain>
    </source>
</reference>
<feature type="region of interest" description="Disordered" evidence="1">
    <location>
        <begin position="225"/>
        <end position="309"/>
    </location>
</feature>
<evidence type="ECO:0000256" key="1">
    <source>
        <dbReference type="SAM" id="MobiDB-lite"/>
    </source>
</evidence>
<gene>
    <name evidence="2" type="ORF">BBOV_II001480</name>
</gene>
<evidence type="ECO:0000313" key="3">
    <source>
        <dbReference type="Proteomes" id="UP000002173"/>
    </source>
</evidence>